<organism evidence="1 2">
    <name type="scientific">Methylobacterium cerastii</name>
    <dbReference type="NCBI Taxonomy" id="932741"/>
    <lineage>
        <taxon>Bacteria</taxon>
        <taxon>Pseudomonadati</taxon>
        <taxon>Pseudomonadota</taxon>
        <taxon>Alphaproteobacteria</taxon>
        <taxon>Hyphomicrobiales</taxon>
        <taxon>Methylobacteriaceae</taxon>
        <taxon>Methylobacterium</taxon>
    </lineage>
</organism>
<proteinExistence type="predicted"/>
<name>A0ABQ4QQV2_9HYPH</name>
<dbReference type="Proteomes" id="UP001055117">
    <property type="component" value="Unassembled WGS sequence"/>
</dbReference>
<keyword evidence="2" id="KW-1185">Reference proteome</keyword>
<reference evidence="1 2" key="1">
    <citation type="journal article" date="2021" name="Front. Microbiol.">
        <title>Comprehensive Comparative Genomics and Phenotyping of Methylobacterium Species.</title>
        <authorList>
            <person name="Alessa O."/>
            <person name="Ogura Y."/>
            <person name="Fujitani Y."/>
            <person name="Takami H."/>
            <person name="Hayashi T."/>
            <person name="Sahin N."/>
            <person name="Tani A."/>
        </authorList>
    </citation>
    <scope>NUCLEOTIDE SEQUENCE [LARGE SCALE GENOMIC DNA]</scope>
    <source>
        <strain evidence="1 2">DSM 23679</strain>
    </source>
</reference>
<comment type="caution">
    <text evidence="1">The sequence shown here is derived from an EMBL/GenBank/DDBJ whole genome shotgun (WGS) entry which is preliminary data.</text>
</comment>
<gene>
    <name evidence="1" type="ORF">AFCDBAGC_5178</name>
</gene>
<evidence type="ECO:0000313" key="2">
    <source>
        <dbReference type="Proteomes" id="UP001055117"/>
    </source>
</evidence>
<protein>
    <submittedName>
        <fullName evidence="1">Uncharacterized protein</fullName>
    </submittedName>
</protein>
<sequence>MNTKNMLAYDSAEHSPIIRGRAMAGRSGCPLVIRGTGQPLASDHSRLEAQFPHVGRLGGDQVAAPARMRTPLAADRAATAALFPHMDRMREPSMSFVTGKPSRVTGY</sequence>
<evidence type="ECO:0000313" key="1">
    <source>
        <dbReference type="EMBL" id="GJD47285.1"/>
    </source>
</evidence>
<dbReference type="EMBL" id="BPQG01000142">
    <property type="protein sequence ID" value="GJD47285.1"/>
    <property type="molecule type" value="Genomic_DNA"/>
</dbReference>
<accession>A0ABQ4QQV2</accession>